<evidence type="ECO:0000313" key="10">
    <source>
        <dbReference type="Proteomes" id="UP000077755"/>
    </source>
</evidence>
<dbReference type="EMBL" id="CP093344">
    <property type="protein sequence ID" value="WOG87415.1"/>
    <property type="molecule type" value="Genomic_DNA"/>
</dbReference>
<keyword evidence="5" id="KW-0414">Isoprene biosynthesis</keyword>
<dbReference type="FunFam" id="3.40.50.2000:FF:000065">
    <property type="entry name" value="Glycosyltransferase"/>
    <property type="match status" value="1"/>
</dbReference>
<evidence type="ECO:0000256" key="6">
    <source>
        <dbReference type="RuleBase" id="RU003718"/>
    </source>
</evidence>
<reference evidence="9" key="2">
    <citation type="submission" date="2022-03" db="EMBL/GenBank/DDBJ databases">
        <title>Draft title - Genomic analysis of global carrot germplasm unveils the trajectory of domestication and the origin of high carotenoid orange carrot.</title>
        <authorList>
            <person name="Iorizzo M."/>
            <person name="Ellison S."/>
            <person name="Senalik D."/>
            <person name="Macko-Podgorni A."/>
            <person name="Grzebelus D."/>
            <person name="Bostan H."/>
            <person name="Rolling W."/>
            <person name="Curaba J."/>
            <person name="Simon P."/>
        </authorList>
    </citation>
    <scope>NUCLEOTIDE SEQUENCE</scope>
    <source>
        <tissue evidence="9">Leaf</tissue>
    </source>
</reference>
<dbReference type="PROSITE" id="PS00375">
    <property type="entry name" value="UDPGT"/>
    <property type="match status" value="1"/>
</dbReference>
<dbReference type="GO" id="GO:0080043">
    <property type="term" value="F:quercetin 3-O-glucosyltransferase activity"/>
    <property type="evidence" value="ECO:0007669"/>
    <property type="project" value="TreeGrafter"/>
</dbReference>
<dbReference type="Proteomes" id="UP000077755">
    <property type="component" value="Chromosome 2"/>
</dbReference>
<keyword evidence="3 6" id="KW-0328">Glycosyltransferase</keyword>
<dbReference type="CDD" id="cd03784">
    <property type="entry name" value="GT1_Gtf-like"/>
    <property type="match status" value="1"/>
</dbReference>
<evidence type="ECO:0000256" key="3">
    <source>
        <dbReference type="ARBA" id="ARBA00022676"/>
    </source>
</evidence>
<evidence type="ECO:0000256" key="5">
    <source>
        <dbReference type="ARBA" id="ARBA00023229"/>
    </source>
</evidence>
<accession>A0AAF0WG35</accession>
<dbReference type="InterPro" id="IPR058980">
    <property type="entry name" value="Glyco_transf_N"/>
</dbReference>
<feature type="domain" description="Glycosyltransferase N-terminal" evidence="8">
    <location>
        <begin position="14"/>
        <end position="138"/>
    </location>
</feature>
<comment type="similarity">
    <text evidence="2 6">Belongs to the UDP-glycosyltransferase family.</text>
</comment>
<evidence type="ECO:0000256" key="7">
    <source>
        <dbReference type="RuleBase" id="RU362057"/>
    </source>
</evidence>
<evidence type="ECO:0000256" key="2">
    <source>
        <dbReference type="ARBA" id="ARBA00009995"/>
    </source>
</evidence>
<proteinExistence type="inferred from homology"/>
<comment type="pathway">
    <text evidence="1">Secondary metabolite biosynthesis; terpenoid biosynthesis.</text>
</comment>
<dbReference type="EC" id="2.4.1.-" evidence="7"/>
<evidence type="ECO:0000256" key="1">
    <source>
        <dbReference type="ARBA" id="ARBA00004721"/>
    </source>
</evidence>
<gene>
    <name evidence="9" type="ORF">DCAR_0206639</name>
</gene>
<protein>
    <recommendedName>
        <fullName evidence="7">Glycosyltransferase</fullName>
        <ecNumber evidence="7">2.4.1.-</ecNumber>
    </recommendedName>
</protein>
<dbReference type="SUPFAM" id="SSF53756">
    <property type="entry name" value="UDP-Glycosyltransferase/glycogen phosphorylase"/>
    <property type="match status" value="1"/>
</dbReference>
<dbReference type="Pfam" id="PF00201">
    <property type="entry name" value="UDPGT"/>
    <property type="match status" value="1"/>
</dbReference>
<reference evidence="9" key="1">
    <citation type="journal article" date="2016" name="Nat. Genet.">
        <title>A high-quality carrot genome assembly provides new insights into carotenoid accumulation and asterid genome evolution.</title>
        <authorList>
            <person name="Iorizzo M."/>
            <person name="Ellison S."/>
            <person name="Senalik D."/>
            <person name="Zeng P."/>
            <person name="Satapoomin P."/>
            <person name="Huang J."/>
            <person name="Bowman M."/>
            <person name="Iovene M."/>
            <person name="Sanseverino W."/>
            <person name="Cavagnaro P."/>
            <person name="Yildiz M."/>
            <person name="Macko-Podgorni A."/>
            <person name="Moranska E."/>
            <person name="Grzebelus E."/>
            <person name="Grzebelus D."/>
            <person name="Ashrafi H."/>
            <person name="Zheng Z."/>
            <person name="Cheng S."/>
            <person name="Spooner D."/>
            <person name="Van Deynze A."/>
            <person name="Simon P."/>
        </authorList>
    </citation>
    <scope>NUCLEOTIDE SEQUENCE</scope>
    <source>
        <tissue evidence="9">Leaf</tissue>
    </source>
</reference>
<dbReference type="PANTHER" id="PTHR11926:SF1551">
    <property type="entry name" value="GLYCOSYLTRANSFERASE"/>
    <property type="match status" value="1"/>
</dbReference>
<keyword evidence="4 6" id="KW-0808">Transferase</keyword>
<keyword evidence="10" id="KW-1185">Reference proteome</keyword>
<name>A0AAF0WG35_DAUCS</name>
<dbReference type="AlphaFoldDB" id="A0AAF0WG35"/>
<dbReference type="InterPro" id="IPR002213">
    <property type="entry name" value="UDP_glucos_trans"/>
</dbReference>
<dbReference type="KEGG" id="dcr:108206483"/>
<dbReference type="FunFam" id="3.40.50.2000:FF:000027">
    <property type="entry name" value="Glycosyltransferase"/>
    <property type="match status" value="1"/>
</dbReference>
<dbReference type="InterPro" id="IPR035595">
    <property type="entry name" value="UDP_glycos_trans_CS"/>
</dbReference>
<evidence type="ECO:0000313" key="9">
    <source>
        <dbReference type="EMBL" id="WOG87415.1"/>
    </source>
</evidence>
<sequence>MGLLAGVAAEKQAHVVCIPVPVQSHIKAMLKMAKLLHSKGVFITFVNTEFNHRRILKSGGLQFLQGLTGFEFETIPDGLPPSDPDATQDILALCQSVAEYMSQPFQNLLTKLNTGKNQVTSILSDGFMTFSADAAQNLGVPIVSLWTVAACGFMGFYQFKNVLERGLVPLKDESYLTNGYLDTMIDWIPGMPDMRLADLPSHLRITDPSDFQFNFFSDCTQRAANCTALVIHTFDDLEQELVNVISSMLGKNVYTIGPQQMLLKQSTLDQKKPLTSIGSLWEEEKTCLEWLDSKEADSVVYVNFGSITVLSPEQLLEFGWGLANSKFSFLWIIRPDLIINGESANTLGLEFMDAIKDRGFISSWCPQEDVLNHVAVGGFLTHGGWNSILESLSAGVPMLCWPFFGDQTINCKFLRDKWECGLEIPNNVKRGDVEELVRLLMEGVEGKKMRNKAMEWKKLAEKACGPNGSSSLNLDKLVVVLKN</sequence>
<dbReference type="GO" id="GO:0008299">
    <property type="term" value="P:isoprenoid biosynthetic process"/>
    <property type="evidence" value="ECO:0007669"/>
    <property type="project" value="UniProtKB-KW"/>
</dbReference>
<dbReference type="GO" id="GO:0080044">
    <property type="term" value="F:quercetin 7-O-glucosyltransferase activity"/>
    <property type="evidence" value="ECO:0007669"/>
    <property type="project" value="TreeGrafter"/>
</dbReference>
<evidence type="ECO:0000256" key="4">
    <source>
        <dbReference type="ARBA" id="ARBA00022679"/>
    </source>
</evidence>
<dbReference type="Pfam" id="PF26168">
    <property type="entry name" value="Glyco_transf_N"/>
    <property type="match status" value="1"/>
</dbReference>
<organism evidence="9 10">
    <name type="scientific">Daucus carota subsp. sativus</name>
    <name type="common">Carrot</name>
    <dbReference type="NCBI Taxonomy" id="79200"/>
    <lineage>
        <taxon>Eukaryota</taxon>
        <taxon>Viridiplantae</taxon>
        <taxon>Streptophyta</taxon>
        <taxon>Embryophyta</taxon>
        <taxon>Tracheophyta</taxon>
        <taxon>Spermatophyta</taxon>
        <taxon>Magnoliopsida</taxon>
        <taxon>eudicotyledons</taxon>
        <taxon>Gunneridae</taxon>
        <taxon>Pentapetalae</taxon>
        <taxon>asterids</taxon>
        <taxon>campanulids</taxon>
        <taxon>Apiales</taxon>
        <taxon>Apiaceae</taxon>
        <taxon>Apioideae</taxon>
        <taxon>Scandiceae</taxon>
        <taxon>Daucinae</taxon>
        <taxon>Daucus</taxon>
        <taxon>Daucus sect. Daucus</taxon>
    </lineage>
</organism>
<dbReference type="PANTHER" id="PTHR11926">
    <property type="entry name" value="GLUCOSYL/GLUCURONOSYL TRANSFERASES"/>
    <property type="match status" value="1"/>
</dbReference>
<dbReference type="Gene3D" id="3.40.50.2000">
    <property type="entry name" value="Glycogen Phosphorylase B"/>
    <property type="match status" value="2"/>
</dbReference>
<evidence type="ECO:0000259" key="8">
    <source>
        <dbReference type="Pfam" id="PF26168"/>
    </source>
</evidence>